<organism evidence="11 12">
    <name type="scientific">Eimeria maxima</name>
    <name type="common">Coccidian parasite</name>
    <dbReference type="NCBI Taxonomy" id="5804"/>
    <lineage>
        <taxon>Eukaryota</taxon>
        <taxon>Sar</taxon>
        <taxon>Alveolata</taxon>
        <taxon>Apicomplexa</taxon>
        <taxon>Conoidasida</taxon>
        <taxon>Coccidia</taxon>
        <taxon>Eucoccidiorida</taxon>
        <taxon>Eimeriorina</taxon>
        <taxon>Eimeriidae</taxon>
        <taxon>Eimeria</taxon>
    </lineage>
</organism>
<dbReference type="GO" id="GO:0005687">
    <property type="term" value="C:U4 snRNP"/>
    <property type="evidence" value="ECO:0007669"/>
    <property type="project" value="TreeGrafter"/>
</dbReference>
<feature type="compositionally biased region" description="Basic residues" evidence="9">
    <location>
        <begin position="412"/>
        <end position="423"/>
    </location>
</feature>
<dbReference type="SUPFAM" id="SSF89124">
    <property type="entry name" value="Nop domain"/>
    <property type="match status" value="1"/>
</dbReference>
<evidence type="ECO:0000256" key="6">
    <source>
        <dbReference type="ARBA" id="ARBA00023187"/>
    </source>
</evidence>
<comment type="similarity">
    <text evidence="2">Belongs to the PRP31 family.</text>
</comment>
<dbReference type="Pfam" id="PF01798">
    <property type="entry name" value="Nop"/>
    <property type="match status" value="1"/>
</dbReference>
<dbReference type="EMBL" id="HG719365">
    <property type="protein sequence ID" value="CDJ57722.1"/>
    <property type="molecule type" value="Genomic_DNA"/>
</dbReference>
<dbReference type="InterPro" id="IPR027105">
    <property type="entry name" value="Prp31"/>
</dbReference>
<dbReference type="Proteomes" id="UP000030763">
    <property type="component" value="Unassembled WGS sequence"/>
</dbReference>
<dbReference type="Pfam" id="PF09785">
    <property type="entry name" value="Prp31_C"/>
    <property type="match status" value="1"/>
</dbReference>
<dbReference type="GO" id="GO:0071011">
    <property type="term" value="C:precatalytic spliceosome"/>
    <property type="evidence" value="ECO:0007669"/>
    <property type="project" value="TreeGrafter"/>
</dbReference>
<keyword evidence="3" id="KW-0507">mRNA processing</keyword>
<evidence type="ECO:0000313" key="11">
    <source>
        <dbReference type="EMBL" id="CDJ57722.1"/>
    </source>
</evidence>
<keyword evidence="12" id="KW-1185">Reference proteome</keyword>
<evidence type="ECO:0000256" key="7">
    <source>
        <dbReference type="ARBA" id="ARBA00023242"/>
    </source>
</evidence>
<dbReference type="GO" id="GO:0046540">
    <property type="term" value="C:U4/U6 x U5 tri-snRNP complex"/>
    <property type="evidence" value="ECO:0007669"/>
    <property type="project" value="InterPro"/>
</dbReference>
<dbReference type="Gene3D" id="1.10.287.4070">
    <property type="match status" value="1"/>
</dbReference>
<dbReference type="OrthoDB" id="354503at2759"/>
<reference evidence="11" key="1">
    <citation type="submission" date="2013-10" db="EMBL/GenBank/DDBJ databases">
        <title>Genomic analysis of the causative agents of coccidiosis in chickens.</title>
        <authorList>
            <person name="Reid A.J."/>
            <person name="Blake D."/>
            <person name="Billington K."/>
            <person name="Browne H."/>
            <person name="Dunn M."/>
            <person name="Hung S."/>
            <person name="Kawahara F."/>
            <person name="Miranda-Saavedra D."/>
            <person name="Mourier T."/>
            <person name="Nagra H."/>
            <person name="Otto T.D."/>
            <person name="Rawlings N."/>
            <person name="Sanchez A."/>
            <person name="Sanders M."/>
            <person name="Subramaniam C."/>
            <person name="Tay Y."/>
            <person name="Dear P."/>
            <person name="Doerig C."/>
            <person name="Gruber A."/>
            <person name="Parkinson J."/>
            <person name="Shirley M."/>
            <person name="Wan K.L."/>
            <person name="Berriman M."/>
            <person name="Tomley F."/>
            <person name="Pain A."/>
        </authorList>
    </citation>
    <scope>NUCLEOTIDE SEQUENCE [LARGE SCALE GENOMIC DNA]</scope>
    <source>
        <strain evidence="11">Weybridge</strain>
    </source>
</reference>
<dbReference type="RefSeq" id="XP_013334370.1">
    <property type="nucleotide sequence ID" value="XM_013478916.1"/>
</dbReference>
<evidence type="ECO:0000256" key="3">
    <source>
        <dbReference type="ARBA" id="ARBA00022664"/>
    </source>
</evidence>
<dbReference type="InterPro" id="IPR002687">
    <property type="entry name" value="Nop_dom"/>
</dbReference>
<evidence type="ECO:0000256" key="8">
    <source>
        <dbReference type="ARBA" id="ARBA00023274"/>
    </source>
</evidence>
<dbReference type="SMART" id="SM00931">
    <property type="entry name" value="NOSIC"/>
    <property type="match status" value="1"/>
</dbReference>
<dbReference type="PANTHER" id="PTHR13904">
    <property type="entry name" value="PRE-MRNA SPLICING FACTOR PRP31"/>
    <property type="match status" value="1"/>
</dbReference>
<accession>U6M0H4</accession>
<dbReference type="InterPro" id="IPR019175">
    <property type="entry name" value="Prp31_C"/>
</dbReference>
<reference evidence="11" key="2">
    <citation type="submission" date="2013-10" db="EMBL/GenBank/DDBJ databases">
        <authorList>
            <person name="Aslett M."/>
        </authorList>
    </citation>
    <scope>NUCLEOTIDE SEQUENCE [LARGE SCALE GENOMIC DNA]</scope>
    <source>
        <strain evidence="11">Weybridge</strain>
    </source>
</reference>
<feature type="region of interest" description="Disordered" evidence="9">
    <location>
        <begin position="1"/>
        <end position="49"/>
    </location>
</feature>
<dbReference type="InterPro" id="IPR042239">
    <property type="entry name" value="Nop_C"/>
</dbReference>
<dbReference type="Gene3D" id="1.10.246.90">
    <property type="entry name" value="Nop domain"/>
    <property type="match status" value="1"/>
</dbReference>
<keyword evidence="5" id="KW-0694">RNA-binding</keyword>
<dbReference type="VEuPathDB" id="ToxoDB:EMWEY_00011150"/>
<dbReference type="PROSITE" id="PS51358">
    <property type="entry name" value="NOP"/>
    <property type="match status" value="1"/>
</dbReference>
<evidence type="ECO:0000256" key="1">
    <source>
        <dbReference type="ARBA" id="ARBA00004123"/>
    </source>
</evidence>
<evidence type="ECO:0000259" key="10">
    <source>
        <dbReference type="PROSITE" id="PS51358"/>
    </source>
</evidence>
<evidence type="ECO:0000256" key="4">
    <source>
        <dbReference type="ARBA" id="ARBA00022728"/>
    </source>
</evidence>
<dbReference type="PANTHER" id="PTHR13904:SF0">
    <property type="entry name" value="U4_U6 SMALL NUCLEAR RIBONUCLEOPROTEIN PRP31"/>
    <property type="match status" value="1"/>
</dbReference>
<feature type="domain" description="Nop" evidence="10">
    <location>
        <begin position="236"/>
        <end position="394"/>
    </location>
</feature>
<name>U6M0H4_EIMMA</name>
<proteinExistence type="inferred from homology"/>
<dbReference type="AlphaFoldDB" id="U6M0H4"/>
<comment type="subcellular location">
    <subcellularLocation>
        <location evidence="1">Nucleus</location>
    </subcellularLocation>
</comment>
<feature type="compositionally biased region" description="Acidic residues" evidence="9">
    <location>
        <begin position="13"/>
        <end position="22"/>
    </location>
</feature>
<evidence type="ECO:0000256" key="5">
    <source>
        <dbReference type="ARBA" id="ARBA00022884"/>
    </source>
</evidence>
<dbReference type="GO" id="GO:0003723">
    <property type="term" value="F:RNA binding"/>
    <property type="evidence" value="ECO:0007669"/>
    <property type="project" value="UniProtKB-KW"/>
</dbReference>
<protein>
    <submittedName>
        <fullName evidence="11">Putative snoRNA binding domain-containing protein</fullName>
    </submittedName>
</protein>
<dbReference type="GO" id="GO:0000244">
    <property type="term" value="P:spliceosomal tri-snRNP complex assembly"/>
    <property type="evidence" value="ECO:0007669"/>
    <property type="project" value="InterPro"/>
</dbReference>
<evidence type="ECO:0000256" key="2">
    <source>
        <dbReference type="ARBA" id="ARBA00005572"/>
    </source>
</evidence>
<feature type="region of interest" description="Disordered" evidence="9">
    <location>
        <begin position="356"/>
        <end position="378"/>
    </location>
</feature>
<dbReference type="OMA" id="EMRRSAN"/>
<keyword evidence="7" id="KW-0539">Nucleus</keyword>
<keyword evidence="6" id="KW-0508">mRNA splicing</keyword>
<feature type="region of interest" description="Disordered" evidence="9">
    <location>
        <begin position="391"/>
        <end position="453"/>
    </location>
</feature>
<evidence type="ECO:0000256" key="9">
    <source>
        <dbReference type="SAM" id="MobiDB-lite"/>
    </source>
</evidence>
<keyword evidence="8" id="KW-0687">Ribonucleoprotein</keyword>
<keyword evidence="4" id="KW-0747">Spliceosome</keyword>
<sequence>MATLAESFLNDLQELDDGEDDQQQIGGAAGGSGAAAAAAAANPEDDEHEPIPDAVEEYFRDKSGINAPSVVSSLAQQPRFIRLLEQARELTPQAAVASGEELALIEECNQLVIDIDTDILAVYRFIRDIYSIKFPELESIVQAPLEYIAVVQRIQNQTDLTQVDLSDLLPSPMIMALTVAASLSISSGSGGNSSNAGRRLPEEDLDKAMAAAKEALLLAEKRKEVLQYLESRMMLVAPNVSAILGAALTARLLTKVGGLENLAKMPAQNIMLVGSQKRSSLSLSTKGDASNAFSSLLCSCDLIMLTPPPYRKRAMRLLSGRVGLAARVDVYGNKPAAAAAAAEAAAAAAAADADATGEDAELEEGIQIKDNNNPGEVGKQLREGIVQALMKAQEPPPAPIKKALPIPEERSKAKRGGKRHRRQKEQQEMTEIQKQLNRMKFGEQEDTVGLKGK</sequence>
<evidence type="ECO:0000313" key="12">
    <source>
        <dbReference type="Proteomes" id="UP000030763"/>
    </source>
</evidence>
<dbReference type="InterPro" id="IPR012976">
    <property type="entry name" value="NOSIC"/>
</dbReference>
<dbReference type="InterPro" id="IPR036070">
    <property type="entry name" value="Nop_dom_sf"/>
</dbReference>
<dbReference type="GeneID" id="25335101"/>
<gene>
    <name evidence="11" type="ORF">EMWEY_00011150</name>
</gene>